<dbReference type="KEGG" id="ctak:4412677_01953"/>
<name>A0A239XQY9_9FLAO</name>
<organism evidence="1 2">
    <name type="scientific">Chryseobacterium taklimakanense</name>
    <dbReference type="NCBI Taxonomy" id="536441"/>
    <lineage>
        <taxon>Bacteria</taxon>
        <taxon>Pseudomonadati</taxon>
        <taxon>Bacteroidota</taxon>
        <taxon>Flavobacteriia</taxon>
        <taxon>Flavobacteriales</taxon>
        <taxon>Weeksellaceae</taxon>
        <taxon>Chryseobacterium group</taxon>
        <taxon>Chryseobacterium</taxon>
    </lineage>
</organism>
<evidence type="ECO:0000313" key="2">
    <source>
        <dbReference type="Proteomes" id="UP000215196"/>
    </source>
</evidence>
<protein>
    <submittedName>
        <fullName evidence="1">Uncharacterized protein</fullName>
    </submittedName>
</protein>
<gene>
    <name evidence="1" type="ORF">SAMEA4412677_01953</name>
</gene>
<dbReference type="AlphaFoldDB" id="A0A239XQY9"/>
<sequence length="60" mass="7175">MTEFIKFHNELIFCKQSLEVPMKFTGRHFHFRKEKNMPLNFADQTLVLSNYTFSPFTVTS</sequence>
<accession>A0A239XQY9</accession>
<reference evidence="1 2" key="1">
    <citation type="submission" date="2017-06" db="EMBL/GenBank/DDBJ databases">
        <authorList>
            <consortium name="Pathogen Informatics"/>
        </authorList>
    </citation>
    <scope>NUCLEOTIDE SEQUENCE [LARGE SCALE GENOMIC DNA]</scope>
    <source>
        <strain evidence="1 2">NCTC13490</strain>
    </source>
</reference>
<dbReference type="Proteomes" id="UP000215196">
    <property type="component" value="Chromosome 1"/>
</dbReference>
<dbReference type="EMBL" id="LT906465">
    <property type="protein sequence ID" value="SNV48636.1"/>
    <property type="molecule type" value="Genomic_DNA"/>
</dbReference>
<keyword evidence="2" id="KW-1185">Reference proteome</keyword>
<evidence type="ECO:0000313" key="1">
    <source>
        <dbReference type="EMBL" id="SNV48636.1"/>
    </source>
</evidence>
<proteinExistence type="predicted"/>